<dbReference type="EMBL" id="CM042882">
    <property type="protein sequence ID" value="KAI4380660.1"/>
    <property type="molecule type" value="Genomic_DNA"/>
</dbReference>
<accession>A0ACB9RPN6</accession>
<name>A0ACB9RPN6_9MYRT</name>
<proteinExistence type="predicted"/>
<organism evidence="1 2">
    <name type="scientific">Melastoma candidum</name>
    <dbReference type="NCBI Taxonomy" id="119954"/>
    <lineage>
        <taxon>Eukaryota</taxon>
        <taxon>Viridiplantae</taxon>
        <taxon>Streptophyta</taxon>
        <taxon>Embryophyta</taxon>
        <taxon>Tracheophyta</taxon>
        <taxon>Spermatophyta</taxon>
        <taxon>Magnoliopsida</taxon>
        <taxon>eudicotyledons</taxon>
        <taxon>Gunneridae</taxon>
        <taxon>Pentapetalae</taxon>
        <taxon>rosids</taxon>
        <taxon>malvids</taxon>
        <taxon>Myrtales</taxon>
        <taxon>Melastomataceae</taxon>
        <taxon>Melastomatoideae</taxon>
        <taxon>Melastomateae</taxon>
        <taxon>Melastoma</taxon>
    </lineage>
</organism>
<dbReference type="Proteomes" id="UP001057402">
    <property type="component" value="Chromosome 3"/>
</dbReference>
<evidence type="ECO:0000313" key="2">
    <source>
        <dbReference type="Proteomes" id="UP001057402"/>
    </source>
</evidence>
<gene>
    <name evidence="1" type="ORF">MLD38_006827</name>
</gene>
<reference evidence="2" key="1">
    <citation type="journal article" date="2023" name="Front. Plant Sci.">
        <title>Chromosomal-level genome assembly of Melastoma candidum provides insights into trichome evolution.</title>
        <authorList>
            <person name="Zhong Y."/>
            <person name="Wu W."/>
            <person name="Sun C."/>
            <person name="Zou P."/>
            <person name="Liu Y."/>
            <person name="Dai S."/>
            <person name="Zhou R."/>
        </authorList>
    </citation>
    <scope>NUCLEOTIDE SEQUENCE [LARGE SCALE GENOMIC DNA]</scope>
</reference>
<evidence type="ECO:0000313" key="1">
    <source>
        <dbReference type="EMBL" id="KAI4380660.1"/>
    </source>
</evidence>
<keyword evidence="2" id="KW-1185">Reference proteome</keyword>
<comment type="caution">
    <text evidence="1">The sequence shown here is derived from an EMBL/GenBank/DDBJ whole genome shotgun (WGS) entry which is preliminary data.</text>
</comment>
<protein>
    <submittedName>
        <fullName evidence="1">Uncharacterized protein</fullName>
    </submittedName>
</protein>
<sequence length="257" mass="29546">MKFGKCLSNQIEQTFPEWRDKFISYKDLKKRLNSIACDESEFVGLLEAEVEKFNSFFLEKEEDYIIHLKILQERVASSPGEEDVIRVRKEVVDFHGDMVLLENYSALNYTGLVKILKKYDKRTGALLRLPFIRRVLQQPFFTMDLLYELLNQCEALLDRILPNKGKAASASSSRVSLPTDPSLTSEGVSRKLDEELAQIEQMHPESLYMKSTISALRVLKDIRSRSSTVSAFSLPPLELSWSDEPWNKTCVLEQVAE</sequence>